<dbReference type="Proteomes" id="UP000812287">
    <property type="component" value="Unassembled WGS sequence"/>
</dbReference>
<evidence type="ECO:0000313" key="2">
    <source>
        <dbReference type="EMBL" id="KAG7452401.1"/>
    </source>
</evidence>
<accession>A0A9P7W2Y2</accession>
<sequence length="101" mass="11584">MCGLQTSSSMDASSKPFCLFLKLLLYSWVAWYCSSHYFLFASILVNDLSSASNTSRTYHITHSFVPHRHWLLLFASLCRYILSCAIFLLLLFSIMIPSHPI</sequence>
<comment type="caution">
    <text evidence="2">The sequence shown here is derived from an EMBL/GenBank/DDBJ whole genome shotgun (WGS) entry which is preliminary data.</text>
</comment>
<dbReference type="EMBL" id="MU250524">
    <property type="protein sequence ID" value="KAG7452401.1"/>
    <property type="molecule type" value="Genomic_DNA"/>
</dbReference>
<feature type="transmembrane region" description="Helical" evidence="1">
    <location>
        <begin position="29"/>
        <end position="49"/>
    </location>
</feature>
<feature type="transmembrane region" description="Helical" evidence="1">
    <location>
        <begin position="70"/>
        <end position="96"/>
    </location>
</feature>
<keyword evidence="1" id="KW-1133">Transmembrane helix</keyword>
<proteinExistence type="predicted"/>
<name>A0A9P7W2Y2_9AGAR</name>
<evidence type="ECO:0000313" key="3">
    <source>
        <dbReference type="Proteomes" id="UP000812287"/>
    </source>
</evidence>
<keyword evidence="3" id="KW-1185">Reference proteome</keyword>
<organism evidence="2 3">
    <name type="scientific">Guyanagaster necrorhizus</name>
    <dbReference type="NCBI Taxonomy" id="856835"/>
    <lineage>
        <taxon>Eukaryota</taxon>
        <taxon>Fungi</taxon>
        <taxon>Dikarya</taxon>
        <taxon>Basidiomycota</taxon>
        <taxon>Agaricomycotina</taxon>
        <taxon>Agaricomycetes</taxon>
        <taxon>Agaricomycetidae</taxon>
        <taxon>Agaricales</taxon>
        <taxon>Marasmiineae</taxon>
        <taxon>Physalacriaceae</taxon>
        <taxon>Guyanagaster</taxon>
    </lineage>
</organism>
<reference evidence="2" key="1">
    <citation type="submission" date="2020-11" db="EMBL/GenBank/DDBJ databases">
        <title>Adaptations for nitrogen fixation in a non-lichenized fungal sporocarp promotes dispersal by wood-feeding termites.</title>
        <authorList>
            <consortium name="DOE Joint Genome Institute"/>
            <person name="Koch R.A."/>
            <person name="Yoon G."/>
            <person name="Arayal U."/>
            <person name="Lail K."/>
            <person name="Amirebrahimi M."/>
            <person name="Labutti K."/>
            <person name="Lipzen A."/>
            <person name="Riley R."/>
            <person name="Barry K."/>
            <person name="Henrissat B."/>
            <person name="Grigoriev I.V."/>
            <person name="Herr J.R."/>
            <person name="Aime M.C."/>
        </authorList>
    </citation>
    <scope>NUCLEOTIDE SEQUENCE</scope>
    <source>
        <strain evidence="2">MCA 3950</strain>
    </source>
</reference>
<dbReference type="GeneID" id="66102719"/>
<dbReference type="OrthoDB" id="20872at2759"/>
<keyword evidence="1" id="KW-0472">Membrane</keyword>
<dbReference type="AlphaFoldDB" id="A0A9P7W2Y2"/>
<keyword evidence="1" id="KW-0812">Transmembrane</keyword>
<protein>
    <submittedName>
        <fullName evidence="2">Uncharacterized protein</fullName>
    </submittedName>
</protein>
<gene>
    <name evidence="2" type="ORF">BT62DRAFT_301764</name>
</gene>
<evidence type="ECO:0000256" key="1">
    <source>
        <dbReference type="SAM" id="Phobius"/>
    </source>
</evidence>
<dbReference type="RefSeq" id="XP_043045901.1">
    <property type="nucleotide sequence ID" value="XM_043180423.1"/>
</dbReference>